<dbReference type="RefSeq" id="WP_013178682.1">
    <property type="nucleotide sequence ID" value="NC_014221.1"/>
</dbReference>
<reference evidence="2 3" key="2">
    <citation type="journal article" date="2011" name="Stand. Genomic Sci.">
        <title>Complete genome sequence of Truepera radiovictrix type strain (RQ-24).</title>
        <authorList>
            <person name="Ivanova N."/>
            <person name="Rohde C."/>
            <person name="Munk C."/>
            <person name="Nolan M."/>
            <person name="Lucas S."/>
            <person name="Del Rio T.G."/>
            <person name="Tice H."/>
            <person name="Deshpande S."/>
            <person name="Cheng J.F."/>
            <person name="Tapia R."/>
            <person name="Han C."/>
            <person name="Goodwin L."/>
            <person name="Pitluck S."/>
            <person name="Liolios K."/>
            <person name="Mavromatis K."/>
            <person name="Mikhailova N."/>
            <person name="Pati A."/>
            <person name="Chen A."/>
            <person name="Palaniappan K."/>
            <person name="Land M."/>
            <person name="Hauser L."/>
            <person name="Chang Y.J."/>
            <person name="Jeffries C.D."/>
            <person name="Brambilla E."/>
            <person name="Rohde M."/>
            <person name="Goker M."/>
            <person name="Tindall B.J."/>
            <person name="Woyke T."/>
            <person name="Bristow J."/>
            <person name="Eisen J.A."/>
            <person name="Markowitz V."/>
            <person name="Hugenholtz P."/>
            <person name="Kyrpides N.C."/>
            <person name="Klenk H.P."/>
            <person name="Lapidus A."/>
        </authorList>
    </citation>
    <scope>NUCLEOTIDE SEQUENCE [LARGE SCALE GENOMIC DNA]</scope>
    <source>
        <strain evidence="3">DSM 17093 / CIP 108686 / LMG 22925 / RQ-24</strain>
    </source>
</reference>
<feature type="chain" id="PRO_5003094153" description="DUF5329 domain-containing protein" evidence="1">
    <location>
        <begin position="23"/>
        <end position="128"/>
    </location>
</feature>
<evidence type="ECO:0000313" key="3">
    <source>
        <dbReference type="Proteomes" id="UP000000379"/>
    </source>
</evidence>
<gene>
    <name evidence="2" type="ordered locus">Trad_2207</name>
</gene>
<dbReference type="HOGENOM" id="CLU_128254_1_0_0"/>
<protein>
    <recommendedName>
        <fullName evidence="4">DUF5329 domain-containing protein</fullName>
    </recommendedName>
</protein>
<reference evidence="3" key="1">
    <citation type="submission" date="2010-05" db="EMBL/GenBank/DDBJ databases">
        <title>The complete genome of Truepera radiovictris DSM 17093.</title>
        <authorList>
            <consortium name="US DOE Joint Genome Institute (JGI-PGF)"/>
            <person name="Lucas S."/>
            <person name="Copeland A."/>
            <person name="Lapidus A."/>
            <person name="Glavina del Rio T."/>
            <person name="Dalin E."/>
            <person name="Tice H."/>
            <person name="Bruce D."/>
            <person name="Goodwin L."/>
            <person name="Pitluck S."/>
            <person name="Kyrpides N."/>
            <person name="Mavromatis K."/>
            <person name="Ovchinnikova G."/>
            <person name="Munk A.C."/>
            <person name="Detter J.C."/>
            <person name="Han C."/>
            <person name="Tapia R."/>
            <person name="Land M."/>
            <person name="Hauser L."/>
            <person name="Markowitz V."/>
            <person name="Cheng J.-F."/>
            <person name="Hugenholtz P."/>
            <person name="Woyke T."/>
            <person name="Wu D."/>
            <person name="Tindall B."/>
            <person name="Pomrenke H.G."/>
            <person name="Brambilla E."/>
            <person name="Klenk H.-P."/>
            <person name="Eisen J.A."/>
        </authorList>
    </citation>
    <scope>NUCLEOTIDE SEQUENCE [LARGE SCALE GENOMIC DNA]</scope>
    <source>
        <strain evidence="3">DSM 17093 / CIP 108686 / LMG 22925 / RQ-24</strain>
    </source>
</reference>
<evidence type="ECO:0008006" key="4">
    <source>
        <dbReference type="Google" id="ProtNLM"/>
    </source>
</evidence>
<dbReference type="InterPro" id="IPR035242">
    <property type="entry name" value="DUF5329"/>
</dbReference>
<dbReference type="Proteomes" id="UP000000379">
    <property type="component" value="Chromosome"/>
</dbReference>
<dbReference type="eggNOG" id="ENOG5032ZEV">
    <property type="taxonomic scope" value="Bacteria"/>
</dbReference>
<keyword evidence="3" id="KW-1185">Reference proteome</keyword>
<dbReference type="KEGG" id="tra:Trad_2207"/>
<evidence type="ECO:0000313" key="2">
    <source>
        <dbReference type="EMBL" id="ADI15318.1"/>
    </source>
</evidence>
<name>D7CRZ0_TRURR</name>
<proteinExistence type="predicted"/>
<sequence length="128" mass="13713">MKRVWCAAVGALVLSVAPWGISAPSGLPPAVALEVAHLFDYLATSECTFIRNGRVHTAQEAVAHLERKYHHLLERGLITSAEAFIEGAASRSSLTGRAYQVACPGEAVQESAAWFAAELARLRSGDPR</sequence>
<dbReference type="EMBL" id="CP002049">
    <property type="protein sequence ID" value="ADI15318.1"/>
    <property type="molecule type" value="Genomic_DNA"/>
</dbReference>
<evidence type="ECO:0000256" key="1">
    <source>
        <dbReference type="SAM" id="SignalP"/>
    </source>
</evidence>
<accession>D7CRZ0</accession>
<dbReference type="OrthoDB" id="344871at2"/>
<feature type="signal peptide" evidence="1">
    <location>
        <begin position="1"/>
        <end position="22"/>
    </location>
</feature>
<dbReference type="AlphaFoldDB" id="D7CRZ0"/>
<keyword evidence="1" id="KW-0732">Signal</keyword>
<organism evidence="2 3">
    <name type="scientific">Truepera radiovictrix (strain DSM 17093 / CIP 108686 / LMG 22925 / RQ-24)</name>
    <dbReference type="NCBI Taxonomy" id="649638"/>
    <lineage>
        <taxon>Bacteria</taxon>
        <taxon>Thermotogati</taxon>
        <taxon>Deinococcota</taxon>
        <taxon>Deinococci</taxon>
        <taxon>Trueperales</taxon>
        <taxon>Trueperaceae</taxon>
        <taxon>Truepera</taxon>
    </lineage>
</organism>
<dbReference type="Pfam" id="PF17263">
    <property type="entry name" value="DUF5329"/>
    <property type="match status" value="1"/>
</dbReference>